<organism evidence="1 2">
    <name type="scientific">Flavobacterium fluviale</name>
    <dbReference type="NCBI Taxonomy" id="2249356"/>
    <lineage>
        <taxon>Bacteria</taxon>
        <taxon>Pseudomonadati</taxon>
        <taxon>Bacteroidota</taxon>
        <taxon>Flavobacteriia</taxon>
        <taxon>Flavobacteriales</taxon>
        <taxon>Flavobacteriaceae</taxon>
        <taxon>Flavobacterium</taxon>
    </lineage>
</organism>
<gene>
    <name evidence="1" type="ORF">HYN86_13695</name>
</gene>
<evidence type="ECO:0000313" key="2">
    <source>
        <dbReference type="Proteomes" id="UP000251561"/>
    </source>
</evidence>
<dbReference type="EMBL" id="CP030261">
    <property type="protein sequence ID" value="AXB57590.1"/>
    <property type="molecule type" value="Genomic_DNA"/>
</dbReference>
<protein>
    <recommendedName>
        <fullName evidence="3">Lipoprotein</fullName>
    </recommendedName>
</protein>
<accession>A0A344LUJ8</accession>
<dbReference type="OrthoDB" id="7059836at2"/>
<name>A0A344LUJ8_9FLAO</name>
<keyword evidence="2" id="KW-1185">Reference proteome</keyword>
<proteinExistence type="predicted"/>
<sequence length="294" mass="33799">MKIDKILTFSILFAFAIGCNKNISKDDSNNLKDTSKINESEISLTKNKSTKETNNSFVINCGSGCAMTYTAEDISPEASTIKVKFKVNMYLDEKLSDTYYEVYNFKYDKLNNITKIQLEGKNENILENLLTDAQESFKKFSIDLIKDKNLEIKSSKICFEESKMKLPYISINTKALKYNLLDCTSINGIEKYNCNSDKLRYISLPNKEEVNIILVPQDCGDFDYRYYLLTIKSNKVVGNLYVEGEWYEPDDEENKETTSFSIDRDYNLVVKTQTSNSSILQNYVINNNGNILKQ</sequence>
<dbReference type="Proteomes" id="UP000251561">
    <property type="component" value="Chromosome"/>
</dbReference>
<dbReference type="PROSITE" id="PS51257">
    <property type="entry name" value="PROKAR_LIPOPROTEIN"/>
    <property type="match status" value="1"/>
</dbReference>
<dbReference type="KEGG" id="ffl:HYN86_13695"/>
<dbReference type="AlphaFoldDB" id="A0A344LUJ8"/>
<reference evidence="1 2" key="1">
    <citation type="submission" date="2018-06" db="EMBL/GenBank/DDBJ databases">
        <title>Genome sequencing of Flavobacterium.</title>
        <authorList>
            <person name="Baek M.-G."/>
            <person name="Yi H."/>
        </authorList>
    </citation>
    <scope>NUCLEOTIDE SEQUENCE [LARGE SCALE GENOMIC DNA]</scope>
    <source>
        <strain evidence="1 2">HYN0086</strain>
    </source>
</reference>
<evidence type="ECO:0008006" key="3">
    <source>
        <dbReference type="Google" id="ProtNLM"/>
    </source>
</evidence>
<evidence type="ECO:0000313" key="1">
    <source>
        <dbReference type="EMBL" id="AXB57590.1"/>
    </source>
</evidence>
<dbReference type="RefSeq" id="WP_113678537.1">
    <property type="nucleotide sequence ID" value="NZ_CP030261.1"/>
</dbReference>